<proteinExistence type="predicted"/>
<comment type="caution">
    <text evidence="1">The sequence shown here is derived from an EMBL/GenBank/DDBJ whole genome shotgun (WGS) entry which is preliminary data.</text>
</comment>
<dbReference type="EMBL" id="LHZF01000110">
    <property type="protein sequence ID" value="KXV19603.1"/>
    <property type="molecule type" value="Genomic_DNA"/>
</dbReference>
<dbReference type="AlphaFoldDB" id="A0A149RYP9"/>
<dbReference type="Gene3D" id="3.40.50.2000">
    <property type="entry name" value="Glycogen Phosphorylase B"/>
    <property type="match status" value="1"/>
</dbReference>
<protein>
    <recommendedName>
        <fullName evidence="3">Glycosyltransferase</fullName>
    </recommendedName>
</protein>
<dbReference type="Pfam" id="PF13692">
    <property type="entry name" value="Glyco_trans_1_4"/>
    <property type="match status" value="1"/>
</dbReference>
<organism evidence="1 2">
    <name type="scientific">Acetobacter malorum</name>
    <dbReference type="NCBI Taxonomy" id="178901"/>
    <lineage>
        <taxon>Bacteria</taxon>
        <taxon>Pseudomonadati</taxon>
        <taxon>Pseudomonadota</taxon>
        <taxon>Alphaproteobacteria</taxon>
        <taxon>Acetobacterales</taxon>
        <taxon>Acetobacteraceae</taxon>
        <taxon>Acetobacter</taxon>
    </lineage>
</organism>
<evidence type="ECO:0008006" key="3">
    <source>
        <dbReference type="Google" id="ProtNLM"/>
    </source>
</evidence>
<name>A0A149RYP9_9PROT</name>
<accession>A0A149RYP9</accession>
<gene>
    <name evidence="1" type="ORF">AD933_01560</name>
</gene>
<evidence type="ECO:0000313" key="1">
    <source>
        <dbReference type="EMBL" id="KXV19603.1"/>
    </source>
</evidence>
<dbReference type="SUPFAM" id="SSF53756">
    <property type="entry name" value="UDP-Glycosyltransferase/glycogen phosphorylase"/>
    <property type="match status" value="1"/>
</dbReference>
<reference evidence="1 2" key="1">
    <citation type="submission" date="2015-06" db="EMBL/GenBank/DDBJ databases">
        <title>Improved classification and identification of acetic acid bacteria using matrix-assisted laser desorption/ionization time-of-flight mass spectrometry; Gluconobacter nephelii and Gluconobacter uchimurae are later heterotypic synonyms of Gluconobacter japonicus and Gluconobacter oxydans, respectively.</title>
        <authorList>
            <person name="Li L."/>
            <person name="Cleenwerck I."/>
            <person name="De Vuyst L."/>
            <person name="Vandamme P."/>
        </authorList>
    </citation>
    <scope>NUCLEOTIDE SEQUENCE [LARGE SCALE GENOMIC DNA]</scope>
    <source>
        <strain evidence="1 2">LMG 1552</strain>
    </source>
</reference>
<sequence length="154" mass="16623">MPLVWRQRPDIHCTIAGADMPESVLLLAAPGVEMIGPVPDCGILFDRTRLSIAPLRFGAGVKGKVLDSMAAGVPCVMTPIAAEGMELPKDFADATGETAEALAALIVSLHDDSATHARMARVGRHFIRERHDHARIIEALGRIAEDTRVKRQAR</sequence>
<evidence type="ECO:0000313" key="2">
    <source>
        <dbReference type="Proteomes" id="UP000075526"/>
    </source>
</evidence>
<dbReference type="PATRIC" id="fig|178901.13.peg.3350"/>
<dbReference type="Proteomes" id="UP000075526">
    <property type="component" value="Unassembled WGS sequence"/>
</dbReference>